<evidence type="ECO:0000313" key="3">
    <source>
        <dbReference type="EMBL" id="RAI27008.1"/>
    </source>
</evidence>
<dbReference type="AlphaFoldDB" id="A0A327JUX9"/>
<dbReference type="Gene3D" id="1.10.260.40">
    <property type="entry name" value="lambda repressor-like DNA-binding domains"/>
    <property type="match status" value="1"/>
</dbReference>
<protein>
    <recommendedName>
        <fullName evidence="2">HTH cro/C1-type domain-containing protein</fullName>
    </recommendedName>
</protein>
<organism evidence="3 4">
    <name type="scientific">Rhodobium orientis</name>
    <dbReference type="NCBI Taxonomy" id="34017"/>
    <lineage>
        <taxon>Bacteria</taxon>
        <taxon>Pseudomonadati</taxon>
        <taxon>Pseudomonadota</taxon>
        <taxon>Alphaproteobacteria</taxon>
        <taxon>Hyphomicrobiales</taxon>
        <taxon>Rhodobiaceae</taxon>
        <taxon>Rhodobium</taxon>
    </lineage>
</organism>
<dbReference type="InterPro" id="IPR010982">
    <property type="entry name" value="Lambda_DNA-bd_dom_sf"/>
</dbReference>
<keyword evidence="4" id="KW-1185">Reference proteome</keyword>
<proteinExistence type="predicted"/>
<feature type="domain" description="HTH cro/C1-type" evidence="2">
    <location>
        <begin position="30"/>
        <end position="84"/>
    </location>
</feature>
<dbReference type="SMART" id="SM00530">
    <property type="entry name" value="HTH_XRE"/>
    <property type="match status" value="1"/>
</dbReference>
<dbReference type="Proteomes" id="UP000249299">
    <property type="component" value="Unassembled WGS sequence"/>
</dbReference>
<gene>
    <name evidence="3" type="ORF">CH339_11730</name>
</gene>
<dbReference type="GO" id="GO:0005829">
    <property type="term" value="C:cytosol"/>
    <property type="evidence" value="ECO:0007669"/>
    <property type="project" value="TreeGrafter"/>
</dbReference>
<name>A0A327JUX9_9HYPH</name>
<evidence type="ECO:0000259" key="2">
    <source>
        <dbReference type="PROSITE" id="PS50943"/>
    </source>
</evidence>
<dbReference type="EMBL" id="NPEV01000023">
    <property type="protein sequence ID" value="RAI27008.1"/>
    <property type="molecule type" value="Genomic_DNA"/>
</dbReference>
<accession>A0A327JUX9</accession>
<dbReference type="OrthoDB" id="9797172at2"/>
<dbReference type="CDD" id="cd00093">
    <property type="entry name" value="HTH_XRE"/>
    <property type="match status" value="1"/>
</dbReference>
<dbReference type="PROSITE" id="PS50943">
    <property type="entry name" value="HTH_CROC1"/>
    <property type="match status" value="1"/>
</dbReference>
<sequence length="138" mass="15628">MPRQTATLRRKEAAMTRKTTEFDRLLGHRIRKARLLRGLTQEELGRIAGVSSQQIQKNERGENRISAERLNRISKQLNMPAGFFFDERPEGDKDDTFYPSGKTLQLAAEIYGLPDARIAKSVGRLVAAINTAWETKNA</sequence>
<dbReference type="GO" id="GO:0003677">
    <property type="term" value="F:DNA binding"/>
    <property type="evidence" value="ECO:0007669"/>
    <property type="project" value="UniProtKB-KW"/>
</dbReference>
<evidence type="ECO:0000313" key="4">
    <source>
        <dbReference type="Proteomes" id="UP000249299"/>
    </source>
</evidence>
<dbReference type="SUPFAM" id="SSF47413">
    <property type="entry name" value="lambda repressor-like DNA-binding domains"/>
    <property type="match status" value="1"/>
</dbReference>
<dbReference type="InterPro" id="IPR001387">
    <property type="entry name" value="Cro/C1-type_HTH"/>
</dbReference>
<reference evidence="3 4" key="1">
    <citation type="submission" date="2017-07" db="EMBL/GenBank/DDBJ databases">
        <title>Draft Genome Sequences of Select Purple Nonsulfur Bacteria.</title>
        <authorList>
            <person name="Lasarre B."/>
            <person name="Mckinlay J.B."/>
        </authorList>
    </citation>
    <scope>NUCLEOTIDE SEQUENCE [LARGE SCALE GENOMIC DNA]</scope>
    <source>
        <strain evidence="3 4">DSM 11290</strain>
    </source>
</reference>
<dbReference type="PANTHER" id="PTHR46797:SF1">
    <property type="entry name" value="METHYLPHOSPHONATE SYNTHASE"/>
    <property type="match status" value="1"/>
</dbReference>
<dbReference type="PANTHER" id="PTHR46797">
    <property type="entry name" value="HTH-TYPE TRANSCRIPTIONAL REGULATOR"/>
    <property type="match status" value="1"/>
</dbReference>
<keyword evidence="1" id="KW-0238">DNA-binding</keyword>
<comment type="caution">
    <text evidence="3">The sequence shown here is derived from an EMBL/GenBank/DDBJ whole genome shotgun (WGS) entry which is preliminary data.</text>
</comment>
<dbReference type="Pfam" id="PF01381">
    <property type="entry name" value="HTH_3"/>
    <property type="match status" value="1"/>
</dbReference>
<evidence type="ECO:0000256" key="1">
    <source>
        <dbReference type="ARBA" id="ARBA00023125"/>
    </source>
</evidence>
<dbReference type="InterPro" id="IPR050807">
    <property type="entry name" value="TransReg_Diox_bact_type"/>
</dbReference>
<dbReference type="GO" id="GO:0003700">
    <property type="term" value="F:DNA-binding transcription factor activity"/>
    <property type="evidence" value="ECO:0007669"/>
    <property type="project" value="TreeGrafter"/>
</dbReference>